<keyword evidence="2" id="KW-1185">Reference proteome</keyword>
<dbReference type="EMBL" id="JASCZI010091938">
    <property type="protein sequence ID" value="MED6151529.1"/>
    <property type="molecule type" value="Genomic_DNA"/>
</dbReference>
<gene>
    <name evidence="1" type="ORF">PIB30_083395</name>
</gene>
<evidence type="ECO:0000313" key="1">
    <source>
        <dbReference type="EMBL" id="MED6151529.1"/>
    </source>
</evidence>
<accession>A0ABU6TSQ5</accession>
<organism evidence="1 2">
    <name type="scientific">Stylosanthes scabra</name>
    <dbReference type="NCBI Taxonomy" id="79078"/>
    <lineage>
        <taxon>Eukaryota</taxon>
        <taxon>Viridiplantae</taxon>
        <taxon>Streptophyta</taxon>
        <taxon>Embryophyta</taxon>
        <taxon>Tracheophyta</taxon>
        <taxon>Spermatophyta</taxon>
        <taxon>Magnoliopsida</taxon>
        <taxon>eudicotyledons</taxon>
        <taxon>Gunneridae</taxon>
        <taxon>Pentapetalae</taxon>
        <taxon>rosids</taxon>
        <taxon>fabids</taxon>
        <taxon>Fabales</taxon>
        <taxon>Fabaceae</taxon>
        <taxon>Papilionoideae</taxon>
        <taxon>50 kb inversion clade</taxon>
        <taxon>dalbergioids sensu lato</taxon>
        <taxon>Dalbergieae</taxon>
        <taxon>Pterocarpus clade</taxon>
        <taxon>Stylosanthes</taxon>
    </lineage>
</organism>
<reference evidence="1 2" key="1">
    <citation type="journal article" date="2023" name="Plants (Basel)">
        <title>Bridging the Gap: Combining Genomics and Transcriptomics Approaches to Understand Stylosanthes scabra, an Orphan Legume from the Brazilian Caatinga.</title>
        <authorList>
            <person name="Ferreira-Neto J.R.C."/>
            <person name="da Silva M.D."/>
            <person name="Binneck E."/>
            <person name="de Melo N.F."/>
            <person name="da Silva R.H."/>
            <person name="de Melo A.L.T.M."/>
            <person name="Pandolfi V."/>
            <person name="Bustamante F.O."/>
            <person name="Brasileiro-Vidal A.C."/>
            <person name="Benko-Iseppon A.M."/>
        </authorList>
    </citation>
    <scope>NUCLEOTIDE SEQUENCE [LARGE SCALE GENOMIC DNA]</scope>
    <source>
        <tissue evidence="1">Leaves</tissue>
    </source>
</reference>
<protein>
    <submittedName>
        <fullName evidence="1">Uncharacterized protein</fullName>
    </submittedName>
</protein>
<comment type="caution">
    <text evidence="1">The sequence shown here is derived from an EMBL/GenBank/DDBJ whole genome shotgun (WGS) entry which is preliminary data.</text>
</comment>
<dbReference type="Proteomes" id="UP001341840">
    <property type="component" value="Unassembled WGS sequence"/>
</dbReference>
<sequence length="177" mass="20125">MVIFEEFKNVICQNVEPNVMKIVKSILYRRSVLVFGGFIQFQAISIMDDVNLQHVSVVELYVEFEQIPYVVGAVEEVSRIWQLKSDVEDVANALANELTFQEPSFMCVLDEEALKAPKFAEDMNSGPTFVLGEEFAIGIEFNSRESVIKAVKEYTISRGVDYLVRESEPTTFYAQCV</sequence>
<proteinExistence type="predicted"/>
<name>A0ABU6TSQ5_9FABA</name>
<evidence type="ECO:0000313" key="2">
    <source>
        <dbReference type="Proteomes" id="UP001341840"/>
    </source>
</evidence>